<evidence type="ECO:0008006" key="3">
    <source>
        <dbReference type="Google" id="ProtNLM"/>
    </source>
</evidence>
<gene>
    <name evidence="1" type="ORF">Fmac_022960</name>
</gene>
<accession>A0ABD1LK52</accession>
<proteinExistence type="predicted"/>
<dbReference type="Pfam" id="PF05056">
    <property type="entry name" value="DUF674"/>
    <property type="match status" value="2"/>
</dbReference>
<organism evidence="1 2">
    <name type="scientific">Flemingia macrophylla</name>
    <dbReference type="NCBI Taxonomy" id="520843"/>
    <lineage>
        <taxon>Eukaryota</taxon>
        <taxon>Viridiplantae</taxon>
        <taxon>Streptophyta</taxon>
        <taxon>Embryophyta</taxon>
        <taxon>Tracheophyta</taxon>
        <taxon>Spermatophyta</taxon>
        <taxon>Magnoliopsida</taxon>
        <taxon>eudicotyledons</taxon>
        <taxon>Gunneridae</taxon>
        <taxon>Pentapetalae</taxon>
        <taxon>rosids</taxon>
        <taxon>fabids</taxon>
        <taxon>Fabales</taxon>
        <taxon>Fabaceae</taxon>
        <taxon>Papilionoideae</taxon>
        <taxon>50 kb inversion clade</taxon>
        <taxon>NPAAA clade</taxon>
        <taxon>indigoferoid/millettioid clade</taxon>
        <taxon>Phaseoleae</taxon>
        <taxon>Flemingia</taxon>
    </lineage>
</organism>
<dbReference type="AlphaFoldDB" id="A0ABD1LK52"/>
<keyword evidence="2" id="KW-1185">Reference proteome</keyword>
<dbReference type="Proteomes" id="UP001603857">
    <property type="component" value="Unassembled WGS sequence"/>
</dbReference>
<dbReference type="PANTHER" id="PTHR33103:SF19">
    <property type="entry name" value="OS09G0544700 PROTEIN"/>
    <property type="match status" value="1"/>
</dbReference>
<name>A0ABD1LK52_9FABA</name>
<evidence type="ECO:0000313" key="1">
    <source>
        <dbReference type="EMBL" id="KAL2323902.1"/>
    </source>
</evidence>
<protein>
    <recommendedName>
        <fullName evidence="3">DUF674 domain-containing protein</fullName>
    </recommendedName>
</protein>
<reference evidence="1 2" key="1">
    <citation type="submission" date="2024-08" db="EMBL/GenBank/DDBJ databases">
        <title>Insights into the chromosomal genome structure of Flemingia macrophylla.</title>
        <authorList>
            <person name="Ding Y."/>
            <person name="Zhao Y."/>
            <person name="Bi W."/>
            <person name="Wu M."/>
            <person name="Zhao G."/>
            <person name="Gong Y."/>
            <person name="Li W."/>
            <person name="Zhang P."/>
        </authorList>
    </citation>
    <scope>NUCLEOTIDE SEQUENCE [LARGE SCALE GENOMIC DNA]</scope>
    <source>
        <strain evidence="1">DYQJB</strain>
        <tissue evidence="1">Leaf</tissue>
    </source>
</reference>
<comment type="caution">
    <text evidence="1">The sequence shown here is derived from an EMBL/GenBank/DDBJ whole genome shotgun (WGS) entry which is preliminary data.</text>
</comment>
<dbReference type="InterPro" id="IPR007750">
    <property type="entry name" value="DUF674"/>
</dbReference>
<dbReference type="PANTHER" id="PTHR33103">
    <property type="entry name" value="OS01G0153900 PROTEIN"/>
    <property type="match status" value="1"/>
</dbReference>
<dbReference type="EMBL" id="JBGMDY010000008">
    <property type="protein sequence ID" value="KAL2323902.1"/>
    <property type="molecule type" value="Genomic_DNA"/>
</dbReference>
<evidence type="ECO:0000313" key="2">
    <source>
        <dbReference type="Proteomes" id="UP001603857"/>
    </source>
</evidence>
<sequence>MASSSTNLTLKLLIDTKRDKVLFAEASKAVVDFFFNLLCLPISSVIRLLSKTEMVGCLGNLYESVENLNDTYMQPDANKDVLLKPMAPISSAAISGLLPSNVNRSDKKKGNEVLQVAEDVLPNKNGFMKEVVTYMIMDDLVITPMSTISSITLLNKFNVKEVGAFQVVNSEVCAGCISTSNNVALIDGQPIQFMDQNGNSFGM</sequence>